<dbReference type="PROSITE" id="PS50867">
    <property type="entry name" value="PRE_SET"/>
    <property type="match status" value="1"/>
</dbReference>
<evidence type="ECO:0000313" key="11">
    <source>
        <dbReference type="EMBL" id="KAA8892998.1"/>
    </source>
</evidence>
<dbReference type="GO" id="GO:0005634">
    <property type="term" value="C:nucleus"/>
    <property type="evidence" value="ECO:0007669"/>
    <property type="project" value="InterPro"/>
</dbReference>
<proteinExistence type="predicted"/>
<dbReference type="PROSITE" id="PS50868">
    <property type="entry name" value="POST_SET"/>
    <property type="match status" value="1"/>
</dbReference>
<dbReference type="EMBL" id="VXIS01000529">
    <property type="protein sequence ID" value="KAA8892998.1"/>
    <property type="molecule type" value="Genomic_DNA"/>
</dbReference>
<evidence type="ECO:0000313" key="12">
    <source>
        <dbReference type="Proteomes" id="UP000326924"/>
    </source>
</evidence>
<dbReference type="InterPro" id="IPR007728">
    <property type="entry name" value="Pre-SET_dom"/>
</dbReference>
<dbReference type="GO" id="GO:0005694">
    <property type="term" value="C:chromosome"/>
    <property type="evidence" value="ECO:0007669"/>
    <property type="project" value="UniProtKB-SubCell"/>
</dbReference>
<dbReference type="InterPro" id="IPR046341">
    <property type="entry name" value="SET_dom_sf"/>
</dbReference>
<dbReference type="InParanoid" id="A0A5J5EE28"/>
<evidence type="ECO:0000259" key="8">
    <source>
        <dbReference type="PROSITE" id="PS50280"/>
    </source>
</evidence>
<evidence type="ECO:0000256" key="5">
    <source>
        <dbReference type="ARBA" id="ARBA00022691"/>
    </source>
</evidence>
<dbReference type="Gene3D" id="2.170.270.10">
    <property type="entry name" value="SET domain"/>
    <property type="match status" value="1"/>
</dbReference>
<dbReference type="SUPFAM" id="SSF82199">
    <property type="entry name" value="SET domain"/>
    <property type="match status" value="1"/>
</dbReference>
<evidence type="ECO:0000256" key="6">
    <source>
        <dbReference type="ARBA" id="ARBA00022723"/>
    </source>
</evidence>
<reference evidence="11 12" key="1">
    <citation type="submission" date="2019-09" db="EMBL/GenBank/DDBJ databases">
        <title>Draft genome of the ectomycorrhizal ascomycete Sphaerosporella brunnea.</title>
        <authorList>
            <consortium name="DOE Joint Genome Institute"/>
            <person name="Benucci G.M."/>
            <person name="Marozzi G."/>
            <person name="Antonielli L."/>
            <person name="Sanchez S."/>
            <person name="Marco P."/>
            <person name="Wang X."/>
            <person name="Falini L.B."/>
            <person name="Barry K."/>
            <person name="Haridas S."/>
            <person name="Lipzen A."/>
            <person name="Labutti K."/>
            <person name="Grigoriev I.V."/>
            <person name="Murat C."/>
            <person name="Martin F."/>
            <person name="Albertini E."/>
            <person name="Donnini D."/>
            <person name="Bonito G."/>
        </authorList>
    </citation>
    <scope>NUCLEOTIDE SEQUENCE [LARGE SCALE GENOMIC DNA]</scope>
    <source>
        <strain evidence="11 12">Sb_GMNB300</strain>
    </source>
</reference>
<evidence type="ECO:0000256" key="2">
    <source>
        <dbReference type="ARBA" id="ARBA00022454"/>
    </source>
</evidence>
<evidence type="ECO:0000259" key="10">
    <source>
        <dbReference type="PROSITE" id="PS50868"/>
    </source>
</evidence>
<accession>A0A5J5EE28</accession>
<dbReference type="PANTHER" id="PTHR46223:SF3">
    <property type="entry name" value="HISTONE-LYSINE N-METHYLTRANSFERASE SET-23"/>
    <property type="match status" value="1"/>
</dbReference>
<evidence type="ECO:0000259" key="9">
    <source>
        <dbReference type="PROSITE" id="PS50867"/>
    </source>
</evidence>
<keyword evidence="5" id="KW-0949">S-adenosyl-L-methionine</keyword>
<evidence type="ECO:0000256" key="1">
    <source>
        <dbReference type="ARBA" id="ARBA00004286"/>
    </source>
</evidence>
<dbReference type="GO" id="GO:0008270">
    <property type="term" value="F:zinc ion binding"/>
    <property type="evidence" value="ECO:0007669"/>
    <property type="project" value="InterPro"/>
</dbReference>
<evidence type="ECO:0000256" key="3">
    <source>
        <dbReference type="ARBA" id="ARBA00022603"/>
    </source>
</evidence>
<evidence type="ECO:0008006" key="13">
    <source>
        <dbReference type="Google" id="ProtNLM"/>
    </source>
</evidence>
<evidence type="ECO:0000256" key="4">
    <source>
        <dbReference type="ARBA" id="ARBA00022679"/>
    </source>
</evidence>
<dbReference type="OrthoDB" id="308383at2759"/>
<feature type="domain" description="Pre-SET" evidence="9">
    <location>
        <begin position="50"/>
        <end position="119"/>
    </location>
</feature>
<comment type="subcellular location">
    <subcellularLocation>
        <location evidence="1">Chromosome</location>
    </subcellularLocation>
</comment>
<keyword evidence="7" id="KW-0862">Zinc</keyword>
<feature type="domain" description="SET" evidence="8">
    <location>
        <begin position="122"/>
        <end position="268"/>
    </location>
</feature>
<keyword evidence="6" id="KW-0479">Metal-binding</keyword>
<gene>
    <name evidence="11" type="ORF">FN846DRAFT_980878</name>
</gene>
<dbReference type="Proteomes" id="UP000326924">
    <property type="component" value="Unassembled WGS sequence"/>
</dbReference>
<sequence length="305" mass="33920">MKKLAKLPGPQITLVNEVDDDPSPPVDFEFLDKLKLGDGLTAYDPSSQVWGCNCPTSGCVDPTSCTDFDDFEPDSPHRMFAYGKHGRLLSARGNEVAIYECNLNCPCDMGCVNRLVQRGRKIPLEIFKTANKGWGLRCPQKLQRGVLVEVYLGEVITSEEADKRYGFGEGVSYLFQLDKFSTILEKHHQDELSAGMAGAEEEDSGEDSPYCIDGKQCGSVARFINHSCQPNLDVYCVVSDRRDGRVYDIALFTNRIIEAGEELTFSYTERHPKMMDSKKAGTDYAKCLCGAKKCAGYLWTAQNVD</sequence>
<keyword evidence="12" id="KW-1185">Reference proteome</keyword>
<keyword evidence="2" id="KW-0158">Chromosome</keyword>
<dbReference type="InterPro" id="IPR003616">
    <property type="entry name" value="Post-SET_dom"/>
</dbReference>
<evidence type="ECO:0000256" key="7">
    <source>
        <dbReference type="ARBA" id="ARBA00022833"/>
    </source>
</evidence>
<dbReference type="GO" id="GO:0032259">
    <property type="term" value="P:methylation"/>
    <property type="evidence" value="ECO:0007669"/>
    <property type="project" value="UniProtKB-KW"/>
</dbReference>
<keyword evidence="3" id="KW-0489">Methyltransferase</keyword>
<dbReference type="PANTHER" id="PTHR46223">
    <property type="entry name" value="HISTONE-LYSINE N-METHYLTRANSFERASE SUV39H"/>
    <property type="match status" value="1"/>
</dbReference>
<protein>
    <recommendedName>
        <fullName evidence="13">SET domain-containing protein</fullName>
    </recommendedName>
</protein>
<feature type="domain" description="Post-SET" evidence="10">
    <location>
        <begin position="283"/>
        <end position="299"/>
    </location>
</feature>
<dbReference type="InterPro" id="IPR001214">
    <property type="entry name" value="SET_dom"/>
</dbReference>
<dbReference type="Pfam" id="PF05033">
    <property type="entry name" value="Pre-SET"/>
    <property type="match status" value="1"/>
</dbReference>
<dbReference type="Pfam" id="PF00856">
    <property type="entry name" value="SET"/>
    <property type="match status" value="1"/>
</dbReference>
<keyword evidence="4" id="KW-0808">Transferase</keyword>
<dbReference type="InterPro" id="IPR050973">
    <property type="entry name" value="H3K9_Histone-Lys_N-MTase"/>
</dbReference>
<dbReference type="SMART" id="SM00317">
    <property type="entry name" value="SET"/>
    <property type="match status" value="1"/>
</dbReference>
<organism evidence="11 12">
    <name type="scientific">Sphaerosporella brunnea</name>
    <dbReference type="NCBI Taxonomy" id="1250544"/>
    <lineage>
        <taxon>Eukaryota</taxon>
        <taxon>Fungi</taxon>
        <taxon>Dikarya</taxon>
        <taxon>Ascomycota</taxon>
        <taxon>Pezizomycotina</taxon>
        <taxon>Pezizomycetes</taxon>
        <taxon>Pezizales</taxon>
        <taxon>Pyronemataceae</taxon>
        <taxon>Sphaerosporella</taxon>
    </lineage>
</organism>
<dbReference type="PROSITE" id="PS50280">
    <property type="entry name" value="SET"/>
    <property type="match status" value="1"/>
</dbReference>
<comment type="caution">
    <text evidence="11">The sequence shown here is derived from an EMBL/GenBank/DDBJ whole genome shotgun (WGS) entry which is preliminary data.</text>
</comment>
<dbReference type="GO" id="GO:0042054">
    <property type="term" value="F:histone methyltransferase activity"/>
    <property type="evidence" value="ECO:0007669"/>
    <property type="project" value="InterPro"/>
</dbReference>
<dbReference type="SMART" id="SM00468">
    <property type="entry name" value="PreSET"/>
    <property type="match status" value="1"/>
</dbReference>
<dbReference type="AlphaFoldDB" id="A0A5J5EE28"/>
<name>A0A5J5EE28_9PEZI</name>